<sequence>MNNLAAFTAEGYGVLLFAKLIFGAIAVFFGILTWHKTRKSYMIFFVFGIFALYISILLQTAGYFGFIILEPLKIGNISLPLWHIFFETLPVIFFITALSLFLKSEGLF</sequence>
<gene>
    <name evidence="2" type="ORF">IFE08_09675</name>
</gene>
<feature type="transmembrane region" description="Helical" evidence="1">
    <location>
        <begin position="81"/>
        <end position="102"/>
    </location>
</feature>
<dbReference type="RefSeq" id="WP_029409800.1">
    <property type="nucleotide sequence ID" value="NZ_CP061839.1"/>
</dbReference>
<evidence type="ECO:0000256" key="1">
    <source>
        <dbReference type="SAM" id="Phobius"/>
    </source>
</evidence>
<feature type="transmembrane region" description="Helical" evidence="1">
    <location>
        <begin position="12"/>
        <end position="34"/>
    </location>
</feature>
<keyword evidence="1" id="KW-1133">Transmembrane helix</keyword>
<name>A0A7S7AVX9_9SPIR</name>
<keyword evidence="1" id="KW-0472">Membrane</keyword>
<organism evidence="2 3">
    <name type="scientific">Treponema pedis</name>
    <dbReference type="NCBI Taxonomy" id="409322"/>
    <lineage>
        <taxon>Bacteria</taxon>
        <taxon>Pseudomonadati</taxon>
        <taxon>Spirochaetota</taxon>
        <taxon>Spirochaetia</taxon>
        <taxon>Spirochaetales</taxon>
        <taxon>Treponemataceae</taxon>
        <taxon>Treponema</taxon>
    </lineage>
</organism>
<evidence type="ECO:0000313" key="2">
    <source>
        <dbReference type="EMBL" id="QOW60109.1"/>
    </source>
</evidence>
<feature type="transmembrane region" description="Helical" evidence="1">
    <location>
        <begin position="41"/>
        <end position="69"/>
    </location>
</feature>
<protein>
    <submittedName>
        <fullName evidence="2">Uncharacterized protein</fullName>
    </submittedName>
</protein>
<dbReference type="Proteomes" id="UP000593915">
    <property type="component" value="Chromosome"/>
</dbReference>
<keyword evidence="1" id="KW-0812">Transmembrane</keyword>
<proteinExistence type="predicted"/>
<evidence type="ECO:0000313" key="3">
    <source>
        <dbReference type="Proteomes" id="UP000593915"/>
    </source>
</evidence>
<reference evidence="2 3" key="1">
    <citation type="submission" date="2020-09" db="EMBL/GenBank/DDBJ databases">
        <title>Characterization of Treponema spp. from bovine digital dermatitis in Korea.</title>
        <authorList>
            <person name="Espiritu H.M."/>
            <person name="Cho Y.I."/>
            <person name="Mamuad L."/>
        </authorList>
    </citation>
    <scope>NUCLEOTIDE SEQUENCE [LARGE SCALE GENOMIC DNA]</scope>
    <source>
        <strain evidence="2 3">KS1</strain>
    </source>
</reference>
<accession>A0A7S7AVX9</accession>
<dbReference type="EMBL" id="CP061839">
    <property type="protein sequence ID" value="QOW60109.1"/>
    <property type="molecule type" value="Genomic_DNA"/>
</dbReference>
<dbReference type="AlphaFoldDB" id="A0A7S7AVX9"/>